<dbReference type="STRING" id="3075.A0A087SEQ1"/>
<dbReference type="RefSeq" id="XP_011397092.1">
    <property type="nucleotide sequence ID" value="XM_011398790.1"/>
</dbReference>
<evidence type="ECO:0000259" key="7">
    <source>
        <dbReference type="PROSITE" id="PS50059"/>
    </source>
</evidence>
<sequence>MEHRGRTSFWGCVVEAGCSHTFDPPSHSFSKLHLSQAALPTDAKPNSKATLEVKTRDSLARAVVTLRAGKVEHASIDLVIDEQVVFSAVGDADIHLTGYHMPEFEGDDESDLEAAGEPAAQTVAKQAAQPVAKAPVRAETAKPAKEAKKRTFPNGFEIEVLKQGLPDAKFAKAGKTVSVKYTGRLKSSGKVFDATKGNRAFNFRLGVGEVIKGWDRGVEGMRIGDKRRLIIPPAMAYGTSGAGKAIPPNAWLDFEVELVNVK</sequence>
<name>A0A087SEQ1_AUXPR</name>
<protein>
    <recommendedName>
        <fullName evidence="2 5">peptidylprolyl isomerase</fullName>
        <ecNumber evidence="2 5">5.2.1.8</ecNumber>
    </recommendedName>
</protein>
<comment type="catalytic activity">
    <reaction evidence="1 5">
        <text>[protein]-peptidylproline (omega=180) = [protein]-peptidylproline (omega=0)</text>
        <dbReference type="Rhea" id="RHEA:16237"/>
        <dbReference type="Rhea" id="RHEA-COMP:10747"/>
        <dbReference type="Rhea" id="RHEA-COMP:10748"/>
        <dbReference type="ChEBI" id="CHEBI:83833"/>
        <dbReference type="ChEBI" id="CHEBI:83834"/>
        <dbReference type="EC" id="5.2.1.8"/>
    </reaction>
</comment>
<evidence type="ECO:0000256" key="2">
    <source>
        <dbReference type="ARBA" id="ARBA00013194"/>
    </source>
</evidence>
<dbReference type="KEGG" id="apro:F751_5047"/>
<evidence type="ECO:0000313" key="9">
    <source>
        <dbReference type="Proteomes" id="UP000028924"/>
    </source>
</evidence>
<organism evidence="8 9">
    <name type="scientific">Auxenochlorella protothecoides</name>
    <name type="common">Green microalga</name>
    <name type="synonym">Chlorella protothecoides</name>
    <dbReference type="NCBI Taxonomy" id="3075"/>
    <lineage>
        <taxon>Eukaryota</taxon>
        <taxon>Viridiplantae</taxon>
        <taxon>Chlorophyta</taxon>
        <taxon>core chlorophytes</taxon>
        <taxon>Trebouxiophyceae</taxon>
        <taxon>Chlorellales</taxon>
        <taxon>Chlorellaceae</taxon>
        <taxon>Auxenochlorella</taxon>
    </lineage>
</organism>
<dbReference type="OrthoDB" id="1902587at2759"/>
<keyword evidence="9" id="KW-1185">Reference proteome</keyword>
<keyword evidence="4 5" id="KW-0413">Isomerase</keyword>
<reference evidence="8 9" key="1">
    <citation type="journal article" date="2014" name="BMC Genomics">
        <title>Oil accumulation mechanisms of the oleaginous microalga Chlorella protothecoides revealed through its genome, transcriptomes, and proteomes.</title>
        <authorList>
            <person name="Gao C."/>
            <person name="Wang Y."/>
            <person name="Shen Y."/>
            <person name="Yan D."/>
            <person name="He X."/>
            <person name="Dai J."/>
            <person name="Wu Q."/>
        </authorList>
    </citation>
    <scope>NUCLEOTIDE SEQUENCE [LARGE SCALE GENOMIC DNA]</scope>
    <source>
        <strain evidence="8 9">0710</strain>
    </source>
</reference>
<evidence type="ECO:0000256" key="3">
    <source>
        <dbReference type="ARBA" id="ARBA00023110"/>
    </source>
</evidence>
<dbReference type="SUPFAM" id="SSF69203">
    <property type="entry name" value="Nucleoplasmin-like core domain"/>
    <property type="match status" value="1"/>
</dbReference>
<evidence type="ECO:0000256" key="4">
    <source>
        <dbReference type="ARBA" id="ARBA00023235"/>
    </source>
</evidence>
<dbReference type="eggNOG" id="KOG0552">
    <property type="taxonomic scope" value="Eukaryota"/>
</dbReference>
<dbReference type="FunFam" id="3.10.50.40:FF:000006">
    <property type="entry name" value="Peptidyl-prolyl cis-trans isomerase"/>
    <property type="match status" value="1"/>
</dbReference>
<dbReference type="PROSITE" id="PS50059">
    <property type="entry name" value="FKBP_PPIASE"/>
    <property type="match status" value="1"/>
</dbReference>
<dbReference type="Gene3D" id="3.10.50.40">
    <property type="match status" value="1"/>
</dbReference>
<dbReference type="Pfam" id="PF17800">
    <property type="entry name" value="NPL"/>
    <property type="match status" value="1"/>
</dbReference>
<dbReference type="PANTHER" id="PTHR43811">
    <property type="entry name" value="FKBP-TYPE PEPTIDYL-PROLYL CIS-TRANS ISOMERASE FKPA"/>
    <property type="match status" value="1"/>
</dbReference>
<evidence type="ECO:0000256" key="5">
    <source>
        <dbReference type="PROSITE-ProRule" id="PRU00277"/>
    </source>
</evidence>
<feature type="domain" description="PPIase FKBP-type" evidence="7">
    <location>
        <begin position="174"/>
        <end position="262"/>
    </location>
</feature>
<dbReference type="InterPro" id="IPR001179">
    <property type="entry name" value="PPIase_FKBP_dom"/>
</dbReference>
<dbReference type="AlphaFoldDB" id="A0A087SEQ1"/>
<keyword evidence="3 5" id="KW-0697">Rotamase</keyword>
<dbReference type="InterPro" id="IPR036824">
    <property type="entry name" value="Nucleoplasmin_core_dom_sf"/>
</dbReference>
<dbReference type="Gene3D" id="2.60.120.340">
    <property type="entry name" value="Nucleoplasmin core domain"/>
    <property type="match status" value="1"/>
</dbReference>
<proteinExistence type="predicted"/>
<gene>
    <name evidence="8" type="ORF">F751_5047</name>
</gene>
<dbReference type="EMBL" id="KL662106">
    <property type="protein sequence ID" value="KFM24205.1"/>
    <property type="molecule type" value="Genomic_DNA"/>
</dbReference>
<evidence type="ECO:0000313" key="8">
    <source>
        <dbReference type="EMBL" id="KFM24205.1"/>
    </source>
</evidence>
<accession>A0A087SEQ1</accession>
<dbReference type="InterPro" id="IPR041232">
    <property type="entry name" value="NPL"/>
</dbReference>
<dbReference type="EC" id="5.2.1.8" evidence="2 5"/>
<dbReference type="SUPFAM" id="SSF54534">
    <property type="entry name" value="FKBP-like"/>
    <property type="match status" value="1"/>
</dbReference>
<dbReference type="PANTHER" id="PTHR43811:SF19">
    <property type="entry name" value="39 KDA FK506-BINDING NUCLEAR PROTEIN"/>
    <property type="match status" value="1"/>
</dbReference>
<dbReference type="Proteomes" id="UP000028924">
    <property type="component" value="Unassembled WGS sequence"/>
</dbReference>
<evidence type="ECO:0000256" key="1">
    <source>
        <dbReference type="ARBA" id="ARBA00000971"/>
    </source>
</evidence>
<feature type="region of interest" description="Disordered" evidence="6">
    <location>
        <begin position="130"/>
        <end position="149"/>
    </location>
</feature>
<evidence type="ECO:0000256" key="6">
    <source>
        <dbReference type="SAM" id="MobiDB-lite"/>
    </source>
</evidence>
<dbReference type="Pfam" id="PF00254">
    <property type="entry name" value="FKBP_C"/>
    <property type="match status" value="1"/>
</dbReference>
<dbReference type="InterPro" id="IPR046357">
    <property type="entry name" value="PPIase_dom_sf"/>
</dbReference>
<dbReference type="GeneID" id="23616438"/>
<dbReference type="GO" id="GO:0003755">
    <property type="term" value="F:peptidyl-prolyl cis-trans isomerase activity"/>
    <property type="evidence" value="ECO:0007669"/>
    <property type="project" value="UniProtKB-KW"/>
</dbReference>